<evidence type="ECO:0000313" key="2">
    <source>
        <dbReference type="EMBL" id="RFU40856.1"/>
    </source>
</evidence>
<reference evidence="2 3" key="1">
    <citation type="submission" date="2018-08" db="EMBL/GenBank/DDBJ databases">
        <title>Actinomadura jelena sp. nov., a novel Actinomycete isolated from soil in Chad.</title>
        <authorList>
            <person name="Shi L."/>
        </authorList>
    </citation>
    <scope>NUCLEOTIDE SEQUENCE [LARGE SCALE GENOMIC DNA]</scope>
    <source>
        <strain evidence="2 3">NEAU-G17</strain>
    </source>
</reference>
<keyword evidence="3" id="KW-1185">Reference proteome</keyword>
<dbReference type="CDD" id="cd00093">
    <property type="entry name" value="HTH_XRE"/>
    <property type="match status" value="1"/>
</dbReference>
<gene>
    <name evidence="2" type="ORF">DZF91_15050</name>
</gene>
<dbReference type="Proteomes" id="UP000261811">
    <property type="component" value="Unassembled WGS sequence"/>
</dbReference>
<dbReference type="Gene3D" id="1.10.260.40">
    <property type="entry name" value="lambda repressor-like DNA-binding domains"/>
    <property type="match status" value="1"/>
</dbReference>
<dbReference type="OrthoDB" id="5177725at2"/>
<dbReference type="Pfam" id="PF19054">
    <property type="entry name" value="DUF5753"/>
    <property type="match status" value="1"/>
</dbReference>
<dbReference type="RefSeq" id="WP_117358106.1">
    <property type="nucleotide sequence ID" value="NZ_QURH01000255.1"/>
</dbReference>
<evidence type="ECO:0000313" key="3">
    <source>
        <dbReference type="Proteomes" id="UP000261811"/>
    </source>
</evidence>
<evidence type="ECO:0000259" key="1">
    <source>
        <dbReference type="PROSITE" id="PS50943"/>
    </source>
</evidence>
<sequence>MTGIKSPTVRHRRLARELRKHRERAGLTTEAASDRLGWSRTKLVRFEAARTRPTPADVSAALDLYGADLPDRAALMDLARQARQRGWWTAYSDVFQSSFVALEDEASSIRGWYPQVIPGLLQTDAYAHTLLSAGGVGLDRITLERRLQARLARRALLSRPSAPSLHVVLDEAAIRRGPTTPGVMAEQLASLEAAARRPNITVQVLPFSAGMHAGLDGGFVVLGYHEPEDPDVAYVETAGGEIYIESSLHVDRIGRFFEDVSDAAWSPGESAAFLAATAKEVSQHGDCA</sequence>
<organism evidence="2 3">
    <name type="scientific">Actinomadura logoneensis</name>
    <dbReference type="NCBI Taxonomy" id="2293572"/>
    <lineage>
        <taxon>Bacteria</taxon>
        <taxon>Bacillati</taxon>
        <taxon>Actinomycetota</taxon>
        <taxon>Actinomycetes</taxon>
        <taxon>Streptosporangiales</taxon>
        <taxon>Thermomonosporaceae</taxon>
        <taxon>Actinomadura</taxon>
    </lineage>
</organism>
<dbReference type="SUPFAM" id="SSF47413">
    <property type="entry name" value="lambda repressor-like DNA-binding domains"/>
    <property type="match status" value="1"/>
</dbReference>
<protein>
    <submittedName>
        <fullName evidence="2">XRE family transcriptional regulator</fullName>
    </submittedName>
</protein>
<comment type="caution">
    <text evidence="2">The sequence shown here is derived from an EMBL/GenBank/DDBJ whole genome shotgun (WGS) entry which is preliminary data.</text>
</comment>
<dbReference type="AlphaFoldDB" id="A0A372JM12"/>
<dbReference type="InterPro" id="IPR043917">
    <property type="entry name" value="DUF5753"/>
</dbReference>
<dbReference type="PROSITE" id="PS50943">
    <property type="entry name" value="HTH_CROC1"/>
    <property type="match status" value="1"/>
</dbReference>
<dbReference type="EMBL" id="QURH01000255">
    <property type="protein sequence ID" value="RFU40856.1"/>
    <property type="molecule type" value="Genomic_DNA"/>
</dbReference>
<dbReference type="SMART" id="SM00530">
    <property type="entry name" value="HTH_XRE"/>
    <property type="match status" value="1"/>
</dbReference>
<dbReference type="InterPro" id="IPR010982">
    <property type="entry name" value="Lambda_DNA-bd_dom_sf"/>
</dbReference>
<dbReference type="GO" id="GO:0003677">
    <property type="term" value="F:DNA binding"/>
    <property type="evidence" value="ECO:0007669"/>
    <property type="project" value="InterPro"/>
</dbReference>
<name>A0A372JM12_9ACTN</name>
<feature type="domain" description="HTH cro/C1-type" evidence="1">
    <location>
        <begin position="18"/>
        <end position="72"/>
    </location>
</feature>
<dbReference type="InterPro" id="IPR001387">
    <property type="entry name" value="Cro/C1-type_HTH"/>
</dbReference>
<dbReference type="Pfam" id="PF13560">
    <property type="entry name" value="HTH_31"/>
    <property type="match status" value="1"/>
</dbReference>
<proteinExistence type="predicted"/>
<accession>A0A372JM12</accession>